<keyword evidence="13" id="KW-1185">Reference proteome</keyword>
<evidence type="ECO:0000256" key="6">
    <source>
        <dbReference type="ARBA" id="ARBA00023015"/>
    </source>
</evidence>
<comment type="subcellular location">
    <subcellularLocation>
        <location evidence="1">Nucleus</location>
    </subcellularLocation>
</comment>
<dbReference type="PANTHER" id="PTHR31832:SF62">
    <property type="entry name" value="GENOME ASSEMBLY, CHROMOSOME: A07"/>
    <property type="match status" value="1"/>
</dbReference>
<evidence type="ECO:0000256" key="4">
    <source>
        <dbReference type="ARBA" id="ARBA00022771"/>
    </source>
</evidence>
<evidence type="ECO:0000256" key="1">
    <source>
        <dbReference type="ARBA" id="ARBA00004123"/>
    </source>
</evidence>
<reference evidence="12 13" key="1">
    <citation type="journal article" date="2020" name="BMC Genomics">
        <title>Intraspecific diversification of the crop wild relative Brassica cretica Lam. using demographic model selection.</title>
        <authorList>
            <person name="Kioukis A."/>
            <person name="Michalopoulou V.A."/>
            <person name="Briers L."/>
            <person name="Pirintsos S."/>
            <person name="Studholme D.J."/>
            <person name="Pavlidis P."/>
            <person name="Sarris P.F."/>
        </authorList>
    </citation>
    <scope>NUCLEOTIDE SEQUENCE [LARGE SCALE GENOMIC DNA]</scope>
    <source>
        <strain evidence="13">cv. PFS-1207/04</strain>
    </source>
</reference>
<dbReference type="InterPro" id="IPR000315">
    <property type="entry name" value="Znf_B-box"/>
</dbReference>
<proteinExistence type="predicted"/>
<dbReference type="Proteomes" id="UP000266723">
    <property type="component" value="Unassembled WGS sequence"/>
</dbReference>
<evidence type="ECO:0000259" key="11">
    <source>
        <dbReference type="PROSITE" id="PS50119"/>
    </source>
</evidence>
<dbReference type="CDD" id="cd19821">
    <property type="entry name" value="Bbox1_BBX-like"/>
    <property type="match status" value="1"/>
</dbReference>
<dbReference type="EMBL" id="QGKV02001556">
    <property type="protein sequence ID" value="KAF3520752.1"/>
    <property type="molecule type" value="Genomic_DNA"/>
</dbReference>
<evidence type="ECO:0000256" key="5">
    <source>
        <dbReference type="ARBA" id="ARBA00022833"/>
    </source>
</evidence>
<dbReference type="PANTHER" id="PTHR31832">
    <property type="entry name" value="B-BOX ZINC FINGER PROTEIN 22"/>
    <property type="match status" value="1"/>
</dbReference>
<feature type="region of interest" description="Disordered" evidence="10">
    <location>
        <begin position="132"/>
        <end position="152"/>
    </location>
</feature>
<evidence type="ECO:0000256" key="7">
    <source>
        <dbReference type="ARBA" id="ARBA00023163"/>
    </source>
</evidence>
<accession>A0ABQ7B2E3</accession>
<dbReference type="InterPro" id="IPR049808">
    <property type="entry name" value="CONSTANS-like_Bbox1"/>
</dbReference>
<gene>
    <name evidence="12" type="ORF">DY000_02062215</name>
</gene>
<keyword evidence="3" id="KW-0677">Repeat</keyword>
<evidence type="ECO:0000256" key="3">
    <source>
        <dbReference type="ARBA" id="ARBA00022737"/>
    </source>
</evidence>
<comment type="caution">
    <text evidence="12">The sequence shown here is derived from an EMBL/GenBank/DDBJ whole genome shotgun (WGS) entry which is preliminary data.</text>
</comment>
<evidence type="ECO:0000256" key="8">
    <source>
        <dbReference type="ARBA" id="ARBA00023242"/>
    </source>
</evidence>
<dbReference type="PROSITE" id="PS50119">
    <property type="entry name" value="ZF_BBOX"/>
    <property type="match status" value="1"/>
</dbReference>
<keyword evidence="6" id="KW-0805">Transcription regulation</keyword>
<evidence type="ECO:0000313" key="13">
    <source>
        <dbReference type="Proteomes" id="UP000266723"/>
    </source>
</evidence>
<keyword evidence="5" id="KW-0862">Zinc</keyword>
<protein>
    <recommendedName>
        <fullName evidence="11">B box-type domain-containing protein</fullName>
    </recommendedName>
</protein>
<feature type="domain" description="B box-type" evidence="11">
    <location>
        <begin position="1"/>
        <end position="47"/>
    </location>
</feature>
<keyword evidence="7" id="KW-0804">Transcription</keyword>
<keyword evidence="2" id="KW-0479">Metal-binding</keyword>
<organism evidence="12 13">
    <name type="scientific">Brassica cretica</name>
    <name type="common">Mustard</name>
    <dbReference type="NCBI Taxonomy" id="69181"/>
    <lineage>
        <taxon>Eukaryota</taxon>
        <taxon>Viridiplantae</taxon>
        <taxon>Streptophyta</taxon>
        <taxon>Embryophyta</taxon>
        <taxon>Tracheophyta</taxon>
        <taxon>Spermatophyta</taxon>
        <taxon>Magnoliopsida</taxon>
        <taxon>eudicotyledons</taxon>
        <taxon>Gunneridae</taxon>
        <taxon>Pentapetalae</taxon>
        <taxon>rosids</taxon>
        <taxon>malvids</taxon>
        <taxon>Brassicales</taxon>
        <taxon>Brassicaceae</taxon>
        <taxon>Brassiceae</taxon>
        <taxon>Brassica</taxon>
    </lineage>
</organism>
<evidence type="ECO:0000256" key="10">
    <source>
        <dbReference type="SAM" id="MobiDB-lite"/>
    </source>
</evidence>
<keyword evidence="8" id="KW-0539">Nucleus</keyword>
<dbReference type="SMART" id="SM00336">
    <property type="entry name" value="BBOX"/>
    <property type="match status" value="1"/>
</dbReference>
<evidence type="ECO:0000313" key="12">
    <source>
        <dbReference type="EMBL" id="KAF3520752.1"/>
    </source>
</evidence>
<dbReference type="InterPro" id="IPR051979">
    <property type="entry name" value="B-box_zinc_finger"/>
</dbReference>
<sequence length="152" mass="17246">MKIQCNVCETAEAAVLCCADEAALCLACDEKVHAANKLAGKHQRVPLSVSSSSKPKCDICQMKQEQKKNNVNLIVTTISKERRRDVTRKEGRSDVTTAEITELRRRDVTMKEGGRRRDGTTERWDDDFNFSDRLRRPAQDGGDGERNRIFFN</sequence>
<keyword evidence="4 9" id="KW-0863">Zinc-finger</keyword>
<name>A0ABQ7B2E3_BRACR</name>
<evidence type="ECO:0000256" key="2">
    <source>
        <dbReference type="ARBA" id="ARBA00022723"/>
    </source>
</evidence>
<evidence type="ECO:0000256" key="9">
    <source>
        <dbReference type="PROSITE-ProRule" id="PRU00024"/>
    </source>
</evidence>